<evidence type="ECO:0000313" key="13">
    <source>
        <dbReference type="EMBL" id="AEI62731.1"/>
    </source>
</evidence>
<dbReference type="STRING" id="483219.LILAB_04030"/>
<dbReference type="CDD" id="cd10839">
    <property type="entry name" value="cpPDZ1_DegP-like"/>
    <property type="match status" value="1"/>
</dbReference>
<keyword evidence="5" id="KW-0677">Repeat</keyword>
<sequence>MACSLPSRRFLGALVLLPAATLIACDQAVGSASAASPSPAAQVAAAAPAQAAPPIQKALFNPAVAGSQGGVTSLAPLVDAVKGAVVNVEVRARPRRSAAMQRLPPGLAERFGLPPGFGGQGQGQGQGPARQGAGSGFIIDPSGIVLTNNHVVEDADRVRVKLDDGRAFDAEVMGRDPLTDVALLKLKDAPDNLPAVPLGDSDALRVGDAVMAIGNPFGLASSVSAGILSARAREIGASQYDDFLQTDAAINPGNSGGPLFNMKGEVVGMNTAIVGGATGIGFAVPSKLIQALLPQLKETGVVRRGWLGLSVQDLTPDLARALGLEAMKGAVVAGINRGSPSERAGLREEDVITSVNGEPVESAGGLTRTVALLQPDSRVKVDVLRGGKAQTLEVTLGTRPAMNGEEEVLPRNASASAPRRLGVQLTETRDGGAQVVAVEPGSPAERGGLIPGMVLVQVGDQKITSVADAAQALTSAKPGSALLLRVRTPGSDSTLLRAVEVPER</sequence>
<dbReference type="SUPFAM" id="SSF50156">
    <property type="entry name" value="PDZ domain-like"/>
    <property type="match status" value="2"/>
</dbReference>
<dbReference type="InterPro" id="IPR041489">
    <property type="entry name" value="PDZ_6"/>
</dbReference>
<comment type="similarity">
    <text evidence="2">Belongs to the peptidase S1C family.</text>
</comment>
<dbReference type="KEGG" id="mfu:LILAB_04030"/>
<dbReference type="eggNOG" id="COG0265">
    <property type="taxonomic scope" value="Bacteria"/>
</dbReference>
<proteinExistence type="inferred from homology"/>
<organism evidence="13 14">
    <name type="scientific">Myxococcus fulvus (strain ATCC BAA-855 / HW-1)</name>
    <dbReference type="NCBI Taxonomy" id="483219"/>
    <lineage>
        <taxon>Bacteria</taxon>
        <taxon>Pseudomonadati</taxon>
        <taxon>Myxococcota</taxon>
        <taxon>Myxococcia</taxon>
        <taxon>Myxococcales</taxon>
        <taxon>Cystobacterineae</taxon>
        <taxon>Myxococcaceae</taxon>
        <taxon>Myxococcus</taxon>
    </lineage>
</organism>
<feature type="binding site" evidence="10">
    <location>
        <begin position="253"/>
        <end position="255"/>
    </location>
    <ligand>
        <name>substrate</name>
    </ligand>
</feature>
<reference evidence="13 14" key="1">
    <citation type="journal article" date="2011" name="J. Bacteriol.">
        <title>Genome sequence of the halotolerant marine bacterium Myxococcus fulvus HW-1.</title>
        <authorList>
            <person name="Li Z.F."/>
            <person name="Li X."/>
            <person name="Liu H."/>
            <person name="Liu X."/>
            <person name="Han K."/>
            <person name="Wu Z.H."/>
            <person name="Hu W."/>
            <person name="Li F.F."/>
            <person name="Li Y.Z."/>
        </authorList>
    </citation>
    <scope>NUCLEOTIDE SEQUENCE [LARGE SCALE GENOMIC DNA]</scope>
    <source>
        <strain evidence="14">ATCC BAA-855 / HW-1</strain>
    </source>
</reference>
<feature type="domain" description="PDZ" evidence="12">
    <location>
        <begin position="304"/>
        <end position="387"/>
    </location>
</feature>
<dbReference type="PROSITE" id="PS50106">
    <property type="entry name" value="PDZ"/>
    <property type="match status" value="2"/>
</dbReference>
<dbReference type="PANTHER" id="PTHR22939">
    <property type="entry name" value="SERINE PROTEASE FAMILY S1C HTRA-RELATED"/>
    <property type="match status" value="1"/>
</dbReference>
<dbReference type="Pfam" id="PF13365">
    <property type="entry name" value="Trypsin_2"/>
    <property type="match status" value="1"/>
</dbReference>
<keyword evidence="3 13" id="KW-0645">Protease</keyword>
<evidence type="ECO:0000256" key="1">
    <source>
        <dbReference type="ARBA" id="ARBA00004418"/>
    </source>
</evidence>
<dbReference type="EMBL" id="CP002830">
    <property type="protein sequence ID" value="AEI62731.1"/>
    <property type="molecule type" value="Genomic_DNA"/>
</dbReference>
<dbReference type="Pfam" id="PF17820">
    <property type="entry name" value="PDZ_6"/>
    <property type="match status" value="1"/>
</dbReference>
<dbReference type="InterPro" id="IPR009003">
    <property type="entry name" value="Peptidase_S1_PA"/>
</dbReference>
<keyword evidence="6" id="KW-0574">Periplasm</keyword>
<gene>
    <name evidence="13" type="ordered locus">LILAB_04030</name>
</gene>
<accession>F8CKR6</accession>
<keyword evidence="7" id="KW-0378">Hydrolase</keyword>
<evidence type="ECO:0000256" key="10">
    <source>
        <dbReference type="PIRSR" id="PIRSR611782-2"/>
    </source>
</evidence>
<evidence type="ECO:0000313" key="14">
    <source>
        <dbReference type="Proteomes" id="UP000000488"/>
    </source>
</evidence>
<evidence type="ECO:0000256" key="8">
    <source>
        <dbReference type="ARBA" id="ARBA00022825"/>
    </source>
</evidence>
<dbReference type="AlphaFoldDB" id="F8CKR6"/>
<dbReference type="SMR" id="F8CKR6"/>
<feature type="active site" description="Charge relay system" evidence="9">
    <location>
        <position position="150"/>
    </location>
</feature>
<dbReference type="Gene3D" id="2.40.10.120">
    <property type="match status" value="1"/>
</dbReference>
<dbReference type="GO" id="GO:0004252">
    <property type="term" value="F:serine-type endopeptidase activity"/>
    <property type="evidence" value="ECO:0007669"/>
    <property type="project" value="InterPro"/>
</dbReference>
<dbReference type="GO" id="GO:0006508">
    <property type="term" value="P:proteolysis"/>
    <property type="evidence" value="ECO:0007669"/>
    <property type="project" value="UniProtKB-KW"/>
</dbReference>
<feature type="domain" description="PDZ" evidence="12">
    <location>
        <begin position="406"/>
        <end position="488"/>
    </location>
</feature>
<dbReference type="InterPro" id="IPR001940">
    <property type="entry name" value="Peptidase_S1C"/>
</dbReference>
<evidence type="ECO:0000256" key="6">
    <source>
        <dbReference type="ARBA" id="ARBA00022764"/>
    </source>
</evidence>
<dbReference type="NCBIfam" id="TIGR02037">
    <property type="entry name" value="degP_htrA_DO"/>
    <property type="match status" value="1"/>
</dbReference>
<dbReference type="Pfam" id="PF13180">
    <property type="entry name" value="PDZ_2"/>
    <property type="match status" value="1"/>
</dbReference>
<evidence type="ECO:0000256" key="11">
    <source>
        <dbReference type="SAM" id="SignalP"/>
    </source>
</evidence>
<dbReference type="PANTHER" id="PTHR22939:SF129">
    <property type="entry name" value="SERINE PROTEASE HTRA2, MITOCHONDRIAL"/>
    <property type="match status" value="1"/>
</dbReference>
<dbReference type="PRINTS" id="PR00834">
    <property type="entry name" value="PROTEASES2C"/>
</dbReference>
<evidence type="ECO:0000256" key="7">
    <source>
        <dbReference type="ARBA" id="ARBA00022801"/>
    </source>
</evidence>
<evidence type="ECO:0000256" key="4">
    <source>
        <dbReference type="ARBA" id="ARBA00022729"/>
    </source>
</evidence>
<dbReference type="SUPFAM" id="SSF50494">
    <property type="entry name" value="Trypsin-like serine proteases"/>
    <property type="match status" value="1"/>
</dbReference>
<comment type="subcellular location">
    <subcellularLocation>
        <location evidence="1">Periplasm</location>
    </subcellularLocation>
</comment>
<evidence type="ECO:0000256" key="2">
    <source>
        <dbReference type="ARBA" id="ARBA00010541"/>
    </source>
</evidence>
<evidence type="ECO:0000256" key="5">
    <source>
        <dbReference type="ARBA" id="ARBA00022737"/>
    </source>
</evidence>
<dbReference type="HOGENOM" id="CLU_020120_1_0_7"/>
<feature type="binding site" evidence="10">
    <location>
        <position position="180"/>
    </location>
    <ligand>
        <name>substrate</name>
    </ligand>
</feature>
<feature type="signal peptide" evidence="11">
    <location>
        <begin position="1"/>
        <end position="24"/>
    </location>
</feature>
<feature type="active site" description="Charge relay system" evidence="9">
    <location>
        <position position="180"/>
    </location>
</feature>
<name>F8CKR6_MYXFH</name>
<dbReference type="GO" id="GO:0042597">
    <property type="term" value="C:periplasmic space"/>
    <property type="evidence" value="ECO:0007669"/>
    <property type="project" value="UniProtKB-SubCell"/>
</dbReference>
<feature type="active site" description="Charge relay system" evidence="9">
    <location>
        <position position="255"/>
    </location>
</feature>
<dbReference type="InterPro" id="IPR001478">
    <property type="entry name" value="PDZ"/>
</dbReference>
<dbReference type="InterPro" id="IPR036034">
    <property type="entry name" value="PDZ_sf"/>
</dbReference>
<evidence type="ECO:0000259" key="12">
    <source>
        <dbReference type="PROSITE" id="PS50106"/>
    </source>
</evidence>
<dbReference type="Gene3D" id="2.30.42.10">
    <property type="match status" value="2"/>
</dbReference>
<dbReference type="InterPro" id="IPR011782">
    <property type="entry name" value="Pept_S1C_Do"/>
</dbReference>
<dbReference type="Proteomes" id="UP000000488">
    <property type="component" value="Chromosome"/>
</dbReference>
<evidence type="ECO:0000256" key="3">
    <source>
        <dbReference type="ARBA" id="ARBA00022670"/>
    </source>
</evidence>
<protein>
    <submittedName>
        <fullName evidence="13">Protease DO family protein</fullName>
    </submittedName>
</protein>
<dbReference type="SMART" id="SM00228">
    <property type="entry name" value="PDZ"/>
    <property type="match status" value="2"/>
</dbReference>
<feature type="chain" id="PRO_5038791274" evidence="11">
    <location>
        <begin position="25"/>
        <end position="504"/>
    </location>
</feature>
<evidence type="ECO:0000256" key="9">
    <source>
        <dbReference type="PIRSR" id="PIRSR611782-1"/>
    </source>
</evidence>
<keyword evidence="8" id="KW-0720">Serine protease</keyword>
<feature type="binding site" evidence="10">
    <location>
        <position position="150"/>
    </location>
    <ligand>
        <name>substrate</name>
    </ligand>
</feature>
<keyword evidence="4 11" id="KW-0732">Signal</keyword>